<evidence type="ECO:0000256" key="1">
    <source>
        <dbReference type="SAM" id="Phobius"/>
    </source>
</evidence>
<dbReference type="OrthoDB" id="9127422at2"/>
<feature type="transmembrane region" description="Helical" evidence="1">
    <location>
        <begin position="119"/>
        <end position="137"/>
    </location>
</feature>
<feature type="transmembrane region" description="Helical" evidence="1">
    <location>
        <begin position="206"/>
        <end position="227"/>
    </location>
</feature>
<evidence type="ECO:0000313" key="3">
    <source>
        <dbReference type="Proteomes" id="UP000285349"/>
    </source>
</evidence>
<feature type="transmembrane region" description="Helical" evidence="1">
    <location>
        <begin position="395"/>
        <end position="414"/>
    </location>
</feature>
<evidence type="ECO:0000313" key="2">
    <source>
        <dbReference type="EMBL" id="RON45127.1"/>
    </source>
</evidence>
<feature type="transmembrane region" description="Helical" evidence="1">
    <location>
        <begin position="364"/>
        <end position="383"/>
    </location>
</feature>
<name>A0A423K2J3_9PSED</name>
<dbReference type="EMBL" id="MOBQ01000019">
    <property type="protein sequence ID" value="RON45127.1"/>
    <property type="molecule type" value="Genomic_DNA"/>
</dbReference>
<evidence type="ECO:0008006" key="4">
    <source>
        <dbReference type="Google" id="ProtNLM"/>
    </source>
</evidence>
<feature type="transmembrane region" description="Helical" evidence="1">
    <location>
        <begin position="338"/>
        <end position="358"/>
    </location>
</feature>
<keyword evidence="1" id="KW-1133">Transmembrane helix</keyword>
<feature type="transmembrane region" description="Helical" evidence="1">
    <location>
        <begin position="166"/>
        <end position="186"/>
    </location>
</feature>
<gene>
    <name evidence="2" type="ORF">BK666_17100</name>
</gene>
<feature type="transmembrane region" description="Helical" evidence="1">
    <location>
        <begin position="89"/>
        <end position="107"/>
    </location>
</feature>
<sequence>MHKMTERIALIVIGLFVCTLLSGIVIPVYSDEIVSKWSVSRFFLEDQHLVSFFPQCSTMSDRAVSWVFYPAAALISTLYSDLGPLGTRLSGIALALIWFGLLAFWCFKQTNDKLSAIQRLAGLMAFSALGILPYLLVLSRSEQFMTLPILLFCLTSFYFKGKKTLTIQCLGAVLLTFILSCFFYVHPKSLFFLPFLLVALWLTTETYHKLIRCALLVYALALFTQVLHESNAIAACKDAPAMQAMLAVNTLLPGMLFSAPLEFFNAASNNLLNFPDKLLLHLTFNPVSQSGWLPPMESSDGYLPYLNDIIKYLLYVFIVGTHLVSLLIFIINTARRKLSAPVFLAALLASADLFNALFFNIQNFYAATQFLPIAIILAVLLLQNVPMPKWRVYSAIGYSVILIIATASMTTLLLDVFPNTLKNSTSATATLPGQPLSIPVFNTQSHLKSIEKLGASCGLPPQNARNMVVDHMTYFAYLKAKNPIHVLYVSEFGFGGDLSNGRLLPFLKKLKSPGVISRCEWMPLEFRDVQKSDDMGYCCVNLDDL</sequence>
<protein>
    <recommendedName>
        <fullName evidence="4">Glycosyltransferase RgtA/B/C/D-like domain-containing protein</fullName>
    </recommendedName>
</protein>
<organism evidence="2 3">
    <name type="scientific">Pseudomonas frederiksbergensis</name>
    <dbReference type="NCBI Taxonomy" id="104087"/>
    <lineage>
        <taxon>Bacteria</taxon>
        <taxon>Pseudomonadati</taxon>
        <taxon>Pseudomonadota</taxon>
        <taxon>Gammaproteobacteria</taxon>
        <taxon>Pseudomonadales</taxon>
        <taxon>Pseudomonadaceae</taxon>
        <taxon>Pseudomonas</taxon>
    </lineage>
</organism>
<reference evidence="2 3" key="1">
    <citation type="submission" date="2016-10" db="EMBL/GenBank/DDBJ databases">
        <title>Comparative genome analysis of multiple Pseudomonas spp. focuses on biocontrol and plant growth promoting traits.</title>
        <authorList>
            <person name="Tao X.-Y."/>
            <person name="Taylor C.G."/>
        </authorList>
    </citation>
    <scope>NUCLEOTIDE SEQUENCE [LARGE SCALE GENOMIC DNA]</scope>
    <source>
        <strain evidence="2 3">37A10</strain>
    </source>
</reference>
<accession>A0A423K2J3</accession>
<dbReference type="AlphaFoldDB" id="A0A423K2J3"/>
<proteinExistence type="predicted"/>
<dbReference type="Proteomes" id="UP000285349">
    <property type="component" value="Unassembled WGS sequence"/>
</dbReference>
<keyword evidence="1" id="KW-0472">Membrane</keyword>
<feature type="transmembrane region" description="Helical" evidence="1">
    <location>
        <begin position="312"/>
        <end position="331"/>
    </location>
</feature>
<keyword evidence="1" id="KW-0812">Transmembrane</keyword>
<feature type="transmembrane region" description="Helical" evidence="1">
    <location>
        <begin position="143"/>
        <end position="159"/>
    </location>
</feature>
<comment type="caution">
    <text evidence="2">The sequence shown here is derived from an EMBL/GenBank/DDBJ whole genome shotgun (WGS) entry which is preliminary data.</text>
</comment>
<feature type="transmembrane region" description="Helical" evidence="1">
    <location>
        <begin position="239"/>
        <end position="261"/>
    </location>
</feature>